<proteinExistence type="predicted"/>
<accession>A0ACB5UBN2</accession>
<reference evidence="1" key="1">
    <citation type="submission" date="2023-04" db="EMBL/GenBank/DDBJ databases">
        <title>Ambrosiozyma monospora NBRC 10751.</title>
        <authorList>
            <person name="Ichikawa N."/>
            <person name="Sato H."/>
            <person name="Tonouchi N."/>
        </authorList>
    </citation>
    <scope>NUCLEOTIDE SEQUENCE</scope>
    <source>
        <strain evidence="1">NBRC 10751</strain>
    </source>
</reference>
<name>A0ACB5UBN2_AMBMO</name>
<gene>
    <name evidence="1" type="ORF">Amon02_001312400</name>
</gene>
<protein>
    <submittedName>
        <fullName evidence="1">Unnamed protein product</fullName>
    </submittedName>
</protein>
<sequence length="194" mass="21540">MALFALICAVIENSVIALIVFRALQGIGASALVPSGIALTAGYFAHDIKLMQKANRFLLIALTGALGAGTVIGGAFALTDLGYKSFFYFVFALDFVCAIFLFFMISPVTRYDRLHLKDLNYGGVFVLVVGLLLVILGLTEGGHNWRKPEAYVTLPIGFILVFFVFVFETVYIRRFRIKHANERPMVEKVPLYFL</sequence>
<evidence type="ECO:0000313" key="2">
    <source>
        <dbReference type="Proteomes" id="UP001165064"/>
    </source>
</evidence>
<dbReference type="Proteomes" id="UP001165064">
    <property type="component" value="Unassembled WGS sequence"/>
</dbReference>
<dbReference type="EMBL" id="BSXS01016604">
    <property type="protein sequence ID" value="GMF08007.1"/>
    <property type="molecule type" value="Genomic_DNA"/>
</dbReference>
<comment type="caution">
    <text evidence="1">The sequence shown here is derived from an EMBL/GenBank/DDBJ whole genome shotgun (WGS) entry which is preliminary data.</text>
</comment>
<keyword evidence="2" id="KW-1185">Reference proteome</keyword>
<evidence type="ECO:0000313" key="1">
    <source>
        <dbReference type="EMBL" id="GMF08007.1"/>
    </source>
</evidence>
<organism evidence="1 2">
    <name type="scientific">Ambrosiozyma monospora</name>
    <name type="common">Yeast</name>
    <name type="synonym">Endomycopsis monosporus</name>
    <dbReference type="NCBI Taxonomy" id="43982"/>
    <lineage>
        <taxon>Eukaryota</taxon>
        <taxon>Fungi</taxon>
        <taxon>Dikarya</taxon>
        <taxon>Ascomycota</taxon>
        <taxon>Saccharomycotina</taxon>
        <taxon>Pichiomycetes</taxon>
        <taxon>Pichiales</taxon>
        <taxon>Pichiaceae</taxon>
        <taxon>Ambrosiozyma</taxon>
    </lineage>
</organism>